<dbReference type="PANTHER" id="PTHR42790:SF19">
    <property type="entry name" value="KYNURENINE_ALPHA-AMINOADIPATE AMINOTRANSFERASE, MITOCHONDRIAL"/>
    <property type="match status" value="1"/>
</dbReference>
<name>A0A7M7QAB3_NASVI</name>
<dbReference type="PANTHER" id="PTHR42790">
    <property type="entry name" value="AMINOTRANSFERASE"/>
    <property type="match status" value="1"/>
</dbReference>
<proteinExistence type="predicted"/>
<dbReference type="InterPro" id="IPR050859">
    <property type="entry name" value="Class-I_PLP-dep_aminotransf"/>
</dbReference>
<organism evidence="6 7">
    <name type="scientific">Nasonia vitripennis</name>
    <name type="common">Parasitic wasp</name>
    <dbReference type="NCBI Taxonomy" id="7425"/>
    <lineage>
        <taxon>Eukaryota</taxon>
        <taxon>Metazoa</taxon>
        <taxon>Ecdysozoa</taxon>
        <taxon>Arthropoda</taxon>
        <taxon>Hexapoda</taxon>
        <taxon>Insecta</taxon>
        <taxon>Pterygota</taxon>
        <taxon>Neoptera</taxon>
        <taxon>Endopterygota</taxon>
        <taxon>Hymenoptera</taxon>
        <taxon>Apocrita</taxon>
        <taxon>Proctotrupomorpha</taxon>
        <taxon>Chalcidoidea</taxon>
        <taxon>Pteromalidae</taxon>
        <taxon>Pteromalinae</taxon>
        <taxon>Nasonia</taxon>
    </lineage>
</organism>
<sequence>MERENNSFCNSSKNKIPLSFEIKRGERAAVEACERRESAGVPSTTTATRAESNLEKFCINNAQMVRKKCIMDYGKFMTEISKRRKPNLIRQLTEAYMKNPDALFFAGGLPNPQMFPFKEISVTYSGGTRMKLENKDLVSALQYGQTQGHPPLLKKWRELQSKWHSPPYSEWDVHFVTGSMDGCSKIFELLIEEGSPVMLQTPTYTGILGAAMPMQPHIVPIEMDEDGVLPEDISKACEERLKSGKPLPKFLYVNPTGANPVGTVYSNERKEEIYKLAQKYDFLILEDDAYYFLHFLDEQPRSFLSLDVDGRVLRLDSFSKILSAGIRLGVVTGPKPLLQKIGLHLACSTLHPSSLSQVLVCKLLEAWSDDDLSAHFAEIRRFYRDKRDLMLKVVEKHFTGIAEWSAPKGGMFLWMKVSVMEDVYDLVMNTCVPQGVFVLPGHAFYVEGTSKPCPYLRICYSQAQPDDVEEGLAKLAALIRQVAKKGDEPVINGA</sequence>
<dbReference type="SUPFAM" id="SSF53383">
    <property type="entry name" value="PLP-dependent transferases"/>
    <property type="match status" value="1"/>
</dbReference>
<keyword evidence="3" id="KW-0808">Transferase</keyword>
<evidence type="ECO:0000256" key="3">
    <source>
        <dbReference type="ARBA" id="ARBA00022679"/>
    </source>
</evidence>
<dbReference type="GO" id="GO:0030170">
    <property type="term" value="F:pyridoxal phosphate binding"/>
    <property type="evidence" value="ECO:0007669"/>
    <property type="project" value="InterPro"/>
</dbReference>
<dbReference type="Pfam" id="PF00155">
    <property type="entry name" value="Aminotran_1_2"/>
    <property type="match status" value="1"/>
</dbReference>
<dbReference type="KEGG" id="nvi:100122641"/>
<dbReference type="SMR" id="A0A7M7QAB3"/>
<dbReference type="InParanoid" id="A0A7M7QAB3"/>
<dbReference type="GO" id="GO:0016212">
    <property type="term" value="F:kynurenine-oxoglutarate transaminase activity"/>
    <property type="evidence" value="ECO:0007669"/>
    <property type="project" value="TreeGrafter"/>
</dbReference>
<dbReference type="FunFam" id="3.90.1150.10:FF:000166">
    <property type="entry name" value="Kynurenine/alpha-aminoadipate aminotransferase, mitochondrial"/>
    <property type="match status" value="1"/>
</dbReference>
<dbReference type="GeneID" id="100122641"/>
<dbReference type="RefSeq" id="XP_031783388.1">
    <property type="nucleotide sequence ID" value="XM_031927528.2"/>
</dbReference>
<evidence type="ECO:0000256" key="2">
    <source>
        <dbReference type="ARBA" id="ARBA00022576"/>
    </source>
</evidence>
<evidence type="ECO:0000256" key="4">
    <source>
        <dbReference type="ARBA" id="ARBA00022898"/>
    </source>
</evidence>
<dbReference type="Proteomes" id="UP000002358">
    <property type="component" value="Chromosome 3"/>
</dbReference>
<dbReference type="AlphaFoldDB" id="A0A7M7QAB3"/>
<comment type="cofactor">
    <cofactor evidence="1">
        <name>pyridoxal 5'-phosphate</name>
        <dbReference type="ChEBI" id="CHEBI:597326"/>
    </cofactor>
</comment>
<evidence type="ECO:0000259" key="5">
    <source>
        <dbReference type="Pfam" id="PF00155"/>
    </source>
</evidence>
<dbReference type="EnsemblMetazoa" id="XM_031927528">
    <property type="protein sequence ID" value="XP_031783388"/>
    <property type="gene ID" value="LOC100122641"/>
</dbReference>
<evidence type="ECO:0000313" key="7">
    <source>
        <dbReference type="Proteomes" id="UP000002358"/>
    </source>
</evidence>
<dbReference type="OrthoDB" id="691673at2759"/>
<dbReference type="InterPro" id="IPR004839">
    <property type="entry name" value="Aminotransferase_I/II_large"/>
</dbReference>
<dbReference type="InterPro" id="IPR015421">
    <property type="entry name" value="PyrdxlP-dep_Trfase_major"/>
</dbReference>
<evidence type="ECO:0000313" key="6">
    <source>
        <dbReference type="EnsemblMetazoa" id="XP_031783388"/>
    </source>
</evidence>
<feature type="domain" description="Aminotransferase class I/classII large" evidence="5">
    <location>
        <begin position="139"/>
        <end position="474"/>
    </location>
</feature>
<accession>A0A7M7QAB3</accession>
<dbReference type="Gene3D" id="3.40.640.10">
    <property type="entry name" value="Type I PLP-dependent aspartate aminotransferase-like (Major domain)"/>
    <property type="match status" value="1"/>
</dbReference>
<protein>
    <recommendedName>
        <fullName evidence="5">Aminotransferase class I/classII large domain-containing protein</fullName>
    </recommendedName>
</protein>
<dbReference type="CDD" id="cd00609">
    <property type="entry name" value="AAT_like"/>
    <property type="match status" value="1"/>
</dbReference>
<evidence type="ECO:0000256" key="1">
    <source>
        <dbReference type="ARBA" id="ARBA00001933"/>
    </source>
</evidence>
<keyword evidence="7" id="KW-1185">Reference proteome</keyword>
<dbReference type="GO" id="GO:1901605">
    <property type="term" value="P:alpha-amino acid metabolic process"/>
    <property type="evidence" value="ECO:0007669"/>
    <property type="project" value="TreeGrafter"/>
</dbReference>
<keyword evidence="4" id="KW-0663">Pyridoxal phosphate</keyword>
<reference evidence="6" key="1">
    <citation type="submission" date="2021-01" db="UniProtKB">
        <authorList>
            <consortium name="EnsemblMetazoa"/>
        </authorList>
    </citation>
    <scope>IDENTIFICATION</scope>
</reference>
<keyword evidence="2" id="KW-0032">Aminotransferase</keyword>
<dbReference type="InterPro" id="IPR015424">
    <property type="entry name" value="PyrdxlP-dep_Trfase"/>
</dbReference>